<dbReference type="PANTHER" id="PTHR43047:SF72">
    <property type="entry name" value="OSMOSENSING HISTIDINE PROTEIN KINASE SLN1"/>
    <property type="match status" value="1"/>
</dbReference>
<feature type="region of interest" description="Disordered" evidence="7">
    <location>
        <begin position="1385"/>
        <end position="1509"/>
    </location>
</feature>
<feature type="region of interest" description="Disordered" evidence="7">
    <location>
        <begin position="769"/>
        <end position="792"/>
    </location>
</feature>
<dbReference type="SUPFAM" id="SSF47384">
    <property type="entry name" value="Homodimeric domain of signal transducing histidine kinase"/>
    <property type="match status" value="1"/>
</dbReference>
<dbReference type="InterPro" id="IPR003661">
    <property type="entry name" value="HisK_dim/P_dom"/>
</dbReference>
<evidence type="ECO:0000259" key="8">
    <source>
        <dbReference type="PROSITE" id="PS50109"/>
    </source>
</evidence>
<dbReference type="SMART" id="SM00388">
    <property type="entry name" value="HisKA"/>
    <property type="match status" value="1"/>
</dbReference>
<dbReference type="InterPro" id="IPR003594">
    <property type="entry name" value="HATPase_dom"/>
</dbReference>
<dbReference type="Pfam" id="PF01590">
    <property type="entry name" value="GAF"/>
    <property type="match status" value="1"/>
</dbReference>
<dbReference type="Gene3D" id="3.30.565.10">
    <property type="entry name" value="Histidine kinase-like ATPase, C-terminal domain"/>
    <property type="match status" value="1"/>
</dbReference>
<protein>
    <recommendedName>
        <fullName evidence="2">histidine kinase</fullName>
        <ecNumber evidence="2">2.7.13.3</ecNumber>
    </recommendedName>
</protein>
<feature type="compositionally biased region" description="Low complexity" evidence="7">
    <location>
        <begin position="1394"/>
        <end position="1414"/>
    </location>
</feature>
<dbReference type="SMART" id="SM00387">
    <property type="entry name" value="HATPase_c"/>
    <property type="match status" value="1"/>
</dbReference>
<feature type="region of interest" description="Disordered" evidence="7">
    <location>
        <begin position="989"/>
        <end position="1011"/>
    </location>
</feature>
<dbReference type="InterPro" id="IPR029016">
    <property type="entry name" value="GAF-like_dom_sf"/>
</dbReference>
<dbReference type="InterPro" id="IPR003018">
    <property type="entry name" value="GAF"/>
</dbReference>
<dbReference type="Gene3D" id="1.10.287.130">
    <property type="match status" value="1"/>
</dbReference>
<feature type="compositionally biased region" description="Polar residues" evidence="7">
    <location>
        <begin position="587"/>
        <end position="596"/>
    </location>
</feature>
<dbReference type="GO" id="GO:0009927">
    <property type="term" value="F:histidine phosphotransfer kinase activity"/>
    <property type="evidence" value="ECO:0007669"/>
    <property type="project" value="TreeGrafter"/>
</dbReference>
<dbReference type="SMART" id="SM00448">
    <property type="entry name" value="REC"/>
    <property type="match status" value="1"/>
</dbReference>
<keyword evidence="11" id="KW-1185">Reference proteome</keyword>
<dbReference type="CDD" id="cd17546">
    <property type="entry name" value="REC_hyHK_CKI1_RcsC-like"/>
    <property type="match status" value="1"/>
</dbReference>
<feature type="region of interest" description="Disordered" evidence="7">
    <location>
        <begin position="1038"/>
        <end position="1104"/>
    </location>
</feature>
<proteinExistence type="predicted"/>
<gene>
    <name evidence="10" type="ORF">A4X09_0g5460</name>
</gene>
<dbReference type="SUPFAM" id="SSF55781">
    <property type="entry name" value="GAF domain-like"/>
    <property type="match status" value="1"/>
</dbReference>
<dbReference type="CDD" id="cd00082">
    <property type="entry name" value="HisKA"/>
    <property type="match status" value="1"/>
</dbReference>
<dbReference type="InterPro" id="IPR036097">
    <property type="entry name" value="HisK_dim/P_sf"/>
</dbReference>
<feature type="compositionally biased region" description="Low complexity" evidence="7">
    <location>
        <begin position="1088"/>
        <end position="1099"/>
    </location>
</feature>
<dbReference type="InterPro" id="IPR011006">
    <property type="entry name" value="CheY-like_superfamily"/>
</dbReference>
<dbReference type="Gene3D" id="3.40.50.2300">
    <property type="match status" value="1"/>
</dbReference>
<dbReference type="InterPro" id="IPR036890">
    <property type="entry name" value="HATPase_C_sf"/>
</dbReference>
<dbReference type="Gene3D" id="3.30.450.40">
    <property type="match status" value="1"/>
</dbReference>
<dbReference type="GO" id="GO:0005886">
    <property type="term" value="C:plasma membrane"/>
    <property type="evidence" value="ECO:0007669"/>
    <property type="project" value="TreeGrafter"/>
</dbReference>
<organism evidence="10 11">
    <name type="scientific">Tilletia walkeri</name>
    <dbReference type="NCBI Taxonomy" id="117179"/>
    <lineage>
        <taxon>Eukaryota</taxon>
        <taxon>Fungi</taxon>
        <taxon>Dikarya</taxon>
        <taxon>Basidiomycota</taxon>
        <taxon>Ustilaginomycotina</taxon>
        <taxon>Exobasidiomycetes</taxon>
        <taxon>Tilletiales</taxon>
        <taxon>Tilletiaceae</taxon>
        <taxon>Tilletia</taxon>
    </lineage>
</organism>
<feature type="compositionally biased region" description="Polar residues" evidence="7">
    <location>
        <begin position="769"/>
        <end position="780"/>
    </location>
</feature>
<evidence type="ECO:0000256" key="6">
    <source>
        <dbReference type="PROSITE-ProRule" id="PRU00169"/>
    </source>
</evidence>
<evidence type="ECO:0000256" key="7">
    <source>
        <dbReference type="SAM" id="MobiDB-lite"/>
    </source>
</evidence>
<feature type="compositionally biased region" description="Low complexity" evidence="7">
    <location>
        <begin position="1475"/>
        <end position="1492"/>
    </location>
</feature>
<feature type="domain" description="Histidine kinase" evidence="8">
    <location>
        <begin position="1124"/>
        <end position="1238"/>
    </location>
</feature>
<dbReference type="SUPFAM" id="SSF52172">
    <property type="entry name" value="CheY-like"/>
    <property type="match status" value="1"/>
</dbReference>
<feature type="compositionally biased region" description="Gly residues" evidence="7">
    <location>
        <begin position="1425"/>
        <end position="1435"/>
    </location>
</feature>
<dbReference type="PROSITE" id="PS50109">
    <property type="entry name" value="HIS_KIN"/>
    <property type="match status" value="1"/>
</dbReference>
<dbReference type="PANTHER" id="PTHR43047">
    <property type="entry name" value="TWO-COMPONENT HISTIDINE PROTEIN KINASE"/>
    <property type="match status" value="1"/>
</dbReference>
<evidence type="ECO:0000259" key="9">
    <source>
        <dbReference type="PROSITE" id="PS50110"/>
    </source>
</evidence>
<evidence type="ECO:0000313" key="11">
    <source>
        <dbReference type="Proteomes" id="UP000078113"/>
    </source>
</evidence>
<evidence type="ECO:0000256" key="1">
    <source>
        <dbReference type="ARBA" id="ARBA00000085"/>
    </source>
</evidence>
<evidence type="ECO:0000256" key="4">
    <source>
        <dbReference type="ARBA" id="ARBA00022679"/>
    </source>
</evidence>
<comment type="caution">
    <text evidence="10">The sequence shown here is derived from an EMBL/GenBank/DDBJ whole genome shotgun (WGS) entry which is preliminary data.</text>
</comment>
<feature type="compositionally biased region" description="Low complexity" evidence="7">
    <location>
        <begin position="563"/>
        <end position="581"/>
    </location>
</feature>
<feature type="domain" description="Response regulatory" evidence="9">
    <location>
        <begin position="1536"/>
        <end position="1656"/>
    </location>
</feature>
<keyword evidence="5" id="KW-0418">Kinase</keyword>
<feature type="region of interest" description="Disordered" evidence="7">
    <location>
        <begin position="149"/>
        <end position="198"/>
    </location>
</feature>
<feature type="compositionally biased region" description="Polar residues" evidence="7">
    <location>
        <begin position="153"/>
        <end position="165"/>
    </location>
</feature>
<dbReference type="EMBL" id="LWDG02000282">
    <property type="protein sequence ID" value="KAE8266883.1"/>
    <property type="molecule type" value="Genomic_DNA"/>
</dbReference>
<name>A0A8X7T410_9BASI</name>
<keyword evidence="4" id="KW-0808">Transferase</keyword>
<dbReference type="SUPFAM" id="SSF55874">
    <property type="entry name" value="ATPase domain of HSP90 chaperone/DNA topoisomerase II/histidine kinase"/>
    <property type="match status" value="1"/>
</dbReference>
<dbReference type="Pfam" id="PF00072">
    <property type="entry name" value="Response_reg"/>
    <property type="match status" value="1"/>
</dbReference>
<dbReference type="GO" id="GO:0000155">
    <property type="term" value="F:phosphorelay sensor kinase activity"/>
    <property type="evidence" value="ECO:0007669"/>
    <property type="project" value="InterPro"/>
</dbReference>
<dbReference type="PROSITE" id="PS50110">
    <property type="entry name" value="RESPONSE_REGULATORY"/>
    <property type="match status" value="1"/>
</dbReference>
<feature type="region of interest" description="Disordered" evidence="7">
    <location>
        <begin position="1"/>
        <end position="37"/>
    </location>
</feature>
<reference evidence="10" key="1">
    <citation type="submission" date="2016-04" db="EMBL/GenBank/DDBJ databases">
        <authorList>
            <person name="Nguyen H.D."/>
            <person name="Samba Siva P."/>
            <person name="Cullis J."/>
            <person name="Levesque C.A."/>
            <person name="Hambleton S."/>
        </authorList>
    </citation>
    <scope>NUCLEOTIDE SEQUENCE</scope>
    <source>
        <strain evidence="10">DAOMC 236422</strain>
    </source>
</reference>
<dbReference type="EC" id="2.7.13.3" evidence="2"/>
<evidence type="ECO:0000256" key="2">
    <source>
        <dbReference type="ARBA" id="ARBA00012438"/>
    </source>
</evidence>
<dbReference type="Pfam" id="PF02518">
    <property type="entry name" value="HATPase_c"/>
    <property type="match status" value="1"/>
</dbReference>
<evidence type="ECO:0000313" key="10">
    <source>
        <dbReference type="EMBL" id="KAE8266883.1"/>
    </source>
</evidence>
<evidence type="ECO:0000256" key="5">
    <source>
        <dbReference type="ARBA" id="ARBA00022777"/>
    </source>
</evidence>
<dbReference type="PRINTS" id="PR00344">
    <property type="entry name" value="BCTRLSENSOR"/>
</dbReference>
<keyword evidence="3 6" id="KW-0597">Phosphoprotein</keyword>
<comment type="catalytic activity">
    <reaction evidence="1">
        <text>ATP + protein L-histidine = ADP + protein N-phospho-L-histidine.</text>
        <dbReference type="EC" id="2.7.13.3"/>
    </reaction>
</comment>
<dbReference type="InterPro" id="IPR005467">
    <property type="entry name" value="His_kinase_dom"/>
</dbReference>
<feature type="compositionally biased region" description="Polar residues" evidence="7">
    <location>
        <begin position="996"/>
        <end position="1008"/>
    </location>
</feature>
<dbReference type="Pfam" id="PF00512">
    <property type="entry name" value="HisKA"/>
    <property type="match status" value="1"/>
</dbReference>
<evidence type="ECO:0000256" key="3">
    <source>
        <dbReference type="ARBA" id="ARBA00022553"/>
    </source>
</evidence>
<accession>A0A8X7T410</accession>
<dbReference type="InterPro" id="IPR001789">
    <property type="entry name" value="Sig_transdc_resp-reg_receiver"/>
</dbReference>
<dbReference type="Proteomes" id="UP000078113">
    <property type="component" value="Unassembled WGS sequence"/>
</dbReference>
<dbReference type="InterPro" id="IPR004358">
    <property type="entry name" value="Sig_transdc_His_kin-like_C"/>
</dbReference>
<feature type="compositionally biased region" description="Polar residues" evidence="7">
    <location>
        <begin position="188"/>
        <end position="197"/>
    </location>
</feature>
<sequence>MSGASNSAAWPAEQPAYHSEEGGTPAHRKQSRAEVMGSYFDPVPVPSRSPFSPPLPLVSGAQAASAAAQAAFHHPFEVSSPLVENIGSVKTIYGGPAKPDAFTASSWASWLSAYSKGAWNAASIATMDPTPRPQLYKKALSSVPPTASPAFVFNTSDNTDGSEAGTSTDNTRRSSRTPTGTIPEEQPAESNSESLQDAKSAASCSRKCGRVDPQSTLESLLNKGYFQPPLPAPAARRERCEALRRFRLVDALRRPTLQRYSALAEAVFRADFSAIFMANLKNPSEMFVFTGIGAPTDPTSVPINKTVCGHAMLLADEVLVIPDLHSEWAFSGLPCTQAGGFPNSINGEGLHFYASAPIRVNPSGPSCLEKSSHSSKNVTIGRLCILAKEPRFDWTNADSELLTSIARMCGDALENDYLQIRAVKVAEMQRAMSSLARSLDEDQDTAEEMTTAGLAAAGSSANARDGNFNICPRRVEQACKHLRKALHADSVTAIDLSTFRVSTLHERRSTSGTAYPLTPWLPSPSPSLSFNSSGRTDSVDSPGEERAQSHVASPPDGTKPPLGSNTASAAAAATGSSTTNTPLHSGAPTSTSMASSAGVNSYWHSHQHMSSASSRTSIHNSTYDIPQTTRQQQQKLQHEVCAQSANAEPPKIVCHFGDEALTPHLDGILQRRSLSRWLTRWRQDRNPIRPQLYRQCLWDTEADSDEEENERYRQRAEVAARLGMQPTRASAPSVPLQSPGGPPTPFNVLGGGRPGLNSSLYNRTFSTSALDGMPQHQQGSVPLGRSGSSTGSVSESIAGELAATNPLGLLCPNARQYAALPIFPLSRGNPVVLIVATFVDEVAVEESELLFFESVGAVLYSSLLAQQARAVDRAQLSLIRGLQHEFRTPLHGILGIVDAIQSHEESGDTMLTSDPALLHNLLESIRLASSSLNGLLDDVLTFGEIAGVQTDTKQAAQSAKASAVDDIDIGDLIEEVALEELHVRKMSIKQNEALRSPSQTGSESSQGHSEGDLTAALEAVRTGTLQIRKGIAGISLAPTTLEGEGQMQTVQEEEVREEKEKDGDASMDARSCGTSAESEEAGEDAVCSRTVRPSSSRTSSVREPELPPELIIDTLDVFDRFKCDRTKIAKVLRKIINNALRFTARGVVKVTARQRAEETPKKQVIVDIEIADTGPGMSQEFITNKLMEPFVKGSAFDGGVGLGNVIAASLVSQMGGSMHVISEVGKGTTITISLPLTPLGPNRTMMQSTGYACHAVAFLGCDNVGISSACDFLRKMLRAKNVLPVEEIGGLPDLLVISERVLNATYNAEAWEGSGLDDSVLKALLSLPPYARVLVVSRNETSSDRIDLGPLGARPIHVVRMPYGPSKLRGLNEFLQQDKPFALKGASMDRHRQSSSTSSIFHSLSASSEAISPSTRPSKMELGEAIGGGGAGAEKGGQDRTLDSSAAAEAHGGEAGDHASPIRSPPPLGSEDQVKAAVEVAAEKATQMAKAAPEGAAGRRGNWKRSESEEQAKAAEEIVHQMAKVAGEKADDDEFRVLVVEDNPINLKLLTTLCKRLKIKYEEAKDGVEAVVKYISFRPSVVLLDISLPVQDGFQAATQMRSHPAFSEGHHPRIVAITALSSEEDKIRGLTQCGMDVWLTKPVSTRALQKDLVEMEATWRASRAAAQQQLQQEQRALTA</sequence>
<feature type="region of interest" description="Disordered" evidence="7">
    <location>
        <begin position="503"/>
        <end position="596"/>
    </location>
</feature>
<reference evidence="10" key="2">
    <citation type="journal article" date="2019" name="IMA Fungus">
        <title>Genome sequencing and comparison of five Tilletia species to identify candidate genes for the detection of regulated species infecting wheat.</title>
        <authorList>
            <person name="Nguyen H.D.T."/>
            <person name="Sultana T."/>
            <person name="Kesanakurti P."/>
            <person name="Hambleton S."/>
        </authorList>
    </citation>
    <scope>NUCLEOTIDE SEQUENCE</scope>
    <source>
        <strain evidence="10">DAOMC 236422</strain>
    </source>
</reference>
<feature type="modified residue" description="4-aspartylphosphate" evidence="6">
    <location>
        <position position="1585"/>
    </location>
</feature>